<feature type="domain" description="FHA" evidence="1">
    <location>
        <begin position="39"/>
        <end position="88"/>
    </location>
</feature>
<accession>B4EG14</accession>
<dbReference type="CDD" id="cd00060">
    <property type="entry name" value="FHA"/>
    <property type="match status" value="1"/>
</dbReference>
<evidence type="ECO:0000313" key="2">
    <source>
        <dbReference type="EMBL" id="CAR53883.1"/>
    </source>
</evidence>
<evidence type="ECO:0000259" key="1">
    <source>
        <dbReference type="PROSITE" id="PS50006"/>
    </source>
</evidence>
<dbReference type="Pfam" id="PF00498">
    <property type="entry name" value="FHA"/>
    <property type="match status" value="1"/>
</dbReference>
<dbReference type="KEGG" id="bcj:BCAM0028"/>
<dbReference type="PANTHER" id="PTHR23308">
    <property type="entry name" value="NUCLEAR INHIBITOR OF PROTEIN PHOSPHATASE-1"/>
    <property type="match status" value="1"/>
</dbReference>
<reference evidence="2 3" key="1">
    <citation type="journal article" date="2009" name="J. Bacteriol.">
        <title>The genome of Burkholderia cenocepacia J2315, an epidemic pathogen of cystic fibrosis patients.</title>
        <authorList>
            <person name="Holden M.T."/>
            <person name="Seth-Smith H.M."/>
            <person name="Crossman L.C."/>
            <person name="Sebaihia M."/>
            <person name="Bentley S.D."/>
            <person name="Cerdeno-Tarraga A.M."/>
            <person name="Thomson N.R."/>
            <person name="Bason N."/>
            <person name="Quail M.A."/>
            <person name="Sharp S."/>
            <person name="Cherevach I."/>
            <person name="Churcher C."/>
            <person name="Goodhead I."/>
            <person name="Hauser H."/>
            <person name="Holroyd N."/>
            <person name="Mungall K."/>
            <person name="Scott P."/>
            <person name="Walker D."/>
            <person name="White B."/>
            <person name="Rose H."/>
            <person name="Iversen P."/>
            <person name="Mil-Homens D."/>
            <person name="Rocha E.P."/>
            <person name="Fialho A.M."/>
            <person name="Baldwin A."/>
            <person name="Dowson C."/>
            <person name="Barrell B.G."/>
            <person name="Govan J.R."/>
            <person name="Vandamme P."/>
            <person name="Hart C.A."/>
            <person name="Mahenthiralingam E."/>
            <person name="Parkhill J."/>
        </authorList>
    </citation>
    <scope>NUCLEOTIDE SEQUENCE [LARGE SCALE GENOMIC DNA]</scope>
    <source>
        <strain evidence="3">ATCC BAA-245 / DSM 16553 / LMG 16656 / NCTC 13227 / J2315 / CF5610</strain>
    </source>
</reference>
<proteinExistence type="predicted"/>
<name>B4EG14_BURCJ</name>
<dbReference type="PROSITE" id="PS50006">
    <property type="entry name" value="FHA_DOMAIN"/>
    <property type="match status" value="1"/>
</dbReference>
<dbReference type="Proteomes" id="UP000001035">
    <property type="component" value="Chromosome 2"/>
</dbReference>
<dbReference type="HOGENOM" id="CLU_074571_0_0_4"/>
<dbReference type="InterPro" id="IPR008984">
    <property type="entry name" value="SMAD_FHA_dom_sf"/>
</dbReference>
<dbReference type="AlphaFoldDB" id="B4EG14"/>
<dbReference type="InterPro" id="IPR000253">
    <property type="entry name" value="FHA_dom"/>
</dbReference>
<organism evidence="2 3">
    <name type="scientific">Burkholderia cenocepacia (strain ATCC BAA-245 / DSM 16553 / LMG 16656 / NCTC 13227 / J2315 / CF5610)</name>
    <name type="common">Burkholderia cepacia (strain J2315)</name>
    <dbReference type="NCBI Taxonomy" id="216591"/>
    <lineage>
        <taxon>Bacteria</taxon>
        <taxon>Pseudomonadati</taxon>
        <taxon>Pseudomonadota</taxon>
        <taxon>Betaproteobacteria</taxon>
        <taxon>Burkholderiales</taxon>
        <taxon>Burkholderiaceae</taxon>
        <taxon>Burkholderia</taxon>
        <taxon>Burkholderia cepacia complex</taxon>
    </lineage>
</organism>
<protein>
    <submittedName>
        <fullName evidence="2">FHA-domain protein</fullName>
    </submittedName>
</protein>
<dbReference type="SMART" id="SM00240">
    <property type="entry name" value="FHA"/>
    <property type="match status" value="1"/>
</dbReference>
<dbReference type="Gene3D" id="2.60.200.20">
    <property type="match status" value="1"/>
</dbReference>
<sequence length="353" mass="38049">MPGSVDASLERSGRIRHGAAMAILKNDASGDACLLRAYHVFGRDDARCDTVIRDGSVSRVHAHIRWVGGLWELHDHSSNGTSVSGVSLRDGEHAVLQQGDVIRFGRAGIAPWRVESLDDPADTLWPIRGAAAPIVLAPCQILPAPAAQPVTIVRSPAGEWLCDDTLPPRALHDGDEVSTGDFAWRLALARHGSTVMLAAPADPAAPAQLLEFFVSRDEEHVRMLLHVRGGVVDLGERAHHYSLVTLARARSADMQAGYDAATQGWIELDRLARMLGIDASHVNVQIHRARSQFAALPGLGASQLVERRRGSVRFGDVPFRIMRGEHLECESVPAVGPRLGVPRAVPGPVVHCP</sequence>
<evidence type="ECO:0000313" key="3">
    <source>
        <dbReference type="Proteomes" id="UP000001035"/>
    </source>
</evidence>
<dbReference type="SUPFAM" id="SSF49879">
    <property type="entry name" value="SMAD/FHA domain"/>
    <property type="match status" value="1"/>
</dbReference>
<dbReference type="eggNOG" id="COG1716">
    <property type="taxonomic scope" value="Bacteria"/>
</dbReference>
<dbReference type="EMBL" id="AM747721">
    <property type="protein sequence ID" value="CAR53883.1"/>
    <property type="molecule type" value="Genomic_DNA"/>
</dbReference>
<gene>
    <name evidence="2" type="ORF">BCAM0028</name>
</gene>
<dbReference type="InterPro" id="IPR050923">
    <property type="entry name" value="Cell_Proc_Reg/RNA_Proc"/>
</dbReference>
<keyword evidence="3" id="KW-1185">Reference proteome</keyword>